<evidence type="ECO:0000256" key="2">
    <source>
        <dbReference type="ARBA" id="ARBA00022475"/>
    </source>
</evidence>
<feature type="transmembrane region" description="Helical" evidence="6">
    <location>
        <begin position="722"/>
        <end position="748"/>
    </location>
</feature>
<protein>
    <recommendedName>
        <fullName evidence="7">SSD domain-containing protein</fullName>
    </recommendedName>
</protein>
<name>A0A7X0DKD7_9SPIR</name>
<dbReference type="GO" id="GO:0005886">
    <property type="term" value="C:plasma membrane"/>
    <property type="evidence" value="ECO:0007669"/>
    <property type="project" value="UniProtKB-SubCell"/>
</dbReference>
<comment type="caution">
    <text evidence="8">The sequence shown here is derived from an EMBL/GenBank/DDBJ whole genome shotgun (WGS) entry which is preliminary data.</text>
</comment>
<sequence>MDFEGLSIRYKGIIFTIFILITIFLGFFLKNLKFDANILKLIPKTKETESLIDIDKSNSLLSTIVIFRDKKNIFNKKNFETINSVINEITKILKVSPNAVTSIFSYFPQFKKETYTDKDIEEIKNKIKATPFVKNTFLGNSENLIYFIIIPSESDKINFSRNLKTELDEMEKTIKKYETDDLKLYLTGDLIVREKILNYMVEDFKILGPLAAFVVIISLYLIIKNLIGALIPIFIALLSLIWTFGIKGLVQSPITVPETSMIVLLISIGCANAVHIINEIFKLIKKEQLSKESIKATIKKLKTPILLTSLTTAFGFLSLTTSSINAYKTMGIFMSIGVIISMTISLTVLPGIITLIPFTKKRSFEKENKLNKIFFLEKLAKLNTQITKSILKRKYTSSIMVLIILGISIVGLLKIEINFDEKDYFKESTSVKKTLNLMQKEMGGISIFKIEIEGKPGEFKNAKAMQILDLITDKLDAFSAKTQSSSINGILKFTNFKIKKESPLEYKLPENKIILNKLINLVDRSDWIQDNKKMYINDDWSLISIIVRIEDNSTEGIKKFEKYAIKTINEYMKNNKYHFSGVYDKVLIAKTMVKEQVMNIITTLGSITLLLMFFFKSIKTGIIIAIPVAWSVFLNFAVMRLFGITLNPATATIASVSMGVGVDYSIHFFNTFILQYQKNQIYKTALLESIPSVFNGIFANSISVGIGFLTLTFSSYKIISTLGAIIAFTMLTTSLASLTLLPLLIHLFKPSVKLASKNNFKKLKQ</sequence>
<gene>
    <name evidence="8" type="ORF">HNQ06_000483</name>
</gene>
<feature type="transmembrane region" description="Helical" evidence="6">
    <location>
        <begin position="262"/>
        <end position="284"/>
    </location>
</feature>
<keyword evidence="2" id="KW-1003">Cell membrane</keyword>
<dbReference type="InterPro" id="IPR000731">
    <property type="entry name" value="SSD"/>
</dbReference>
<dbReference type="InterPro" id="IPR050545">
    <property type="entry name" value="Mycobact_MmpL"/>
</dbReference>
<feature type="transmembrane region" description="Helical" evidence="6">
    <location>
        <begin position="230"/>
        <end position="250"/>
    </location>
</feature>
<dbReference type="Proteomes" id="UP000575983">
    <property type="component" value="Unassembled WGS sequence"/>
</dbReference>
<evidence type="ECO:0000256" key="6">
    <source>
        <dbReference type="SAM" id="Phobius"/>
    </source>
</evidence>
<evidence type="ECO:0000313" key="9">
    <source>
        <dbReference type="Proteomes" id="UP000575983"/>
    </source>
</evidence>
<feature type="transmembrane region" description="Helical" evidence="6">
    <location>
        <begin position="206"/>
        <end position="223"/>
    </location>
</feature>
<organism evidence="8 9">
    <name type="scientific">Borreliella lanei</name>
    <dbReference type="NCBI Taxonomy" id="373540"/>
    <lineage>
        <taxon>Bacteria</taxon>
        <taxon>Pseudomonadati</taxon>
        <taxon>Spirochaetota</taxon>
        <taxon>Spirochaetia</taxon>
        <taxon>Spirochaetales</taxon>
        <taxon>Borreliaceae</taxon>
        <taxon>Borreliella</taxon>
    </lineage>
</organism>
<dbReference type="EMBL" id="JACHFC010000002">
    <property type="protein sequence ID" value="MBB6207964.1"/>
    <property type="molecule type" value="Genomic_DNA"/>
</dbReference>
<evidence type="ECO:0000256" key="3">
    <source>
        <dbReference type="ARBA" id="ARBA00022692"/>
    </source>
</evidence>
<feature type="transmembrane region" description="Helical" evidence="6">
    <location>
        <begin position="395"/>
        <end position="413"/>
    </location>
</feature>
<evidence type="ECO:0000256" key="4">
    <source>
        <dbReference type="ARBA" id="ARBA00022989"/>
    </source>
</evidence>
<dbReference type="PANTHER" id="PTHR33406:SF13">
    <property type="entry name" value="MEMBRANE PROTEIN YDFJ"/>
    <property type="match status" value="1"/>
</dbReference>
<comment type="subcellular location">
    <subcellularLocation>
        <location evidence="1">Cell membrane</location>
        <topology evidence="1">Multi-pass membrane protein</topology>
    </subcellularLocation>
</comment>
<dbReference type="PANTHER" id="PTHR33406">
    <property type="entry name" value="MEMBRANE PROTEIN MJ1562-RELATED"/>
    <property type="match status" value="1"/>
</dbReference>
<keyword evidence="4 6" id="KW-1133">Transmembrane helix</keyword>
<accession>A0A7X0DKD7</accession>
<proteinExistence type="predicted"/>
<dbReference type="SUPFAM" id="SSF82866">
    <property type="entry name" value="Multidrug efflux transporter AcrB transmembrane domain"/>
    <property type="match status" value="2"/>
</dbReference>
<dbReference type="Pfam" id="PF03176">
    <property type="entry name" value="MMPL"/>
    <property type="match status" value="2"/>
</dbReference>
<keyword evidence="3 6" id="KW-0812">Transmembrane</keyword>
<feature type="domain" description="SSD" evidence="7">
    <location>
        <begin position="229"/>
        <end position="355"/>
    </location>
</feature>
<reference evidence="8 9" key="1">
    <citation type="submission" date="2020-08" db="EMBL/GenBank/DDBJ databases">
        <title>Genomic Encyclopedia of Type Strains, Phase IV (KMG-IV): sequencing the most valuable type-strain genomes for metagenomic binning, comparative biology and taxonomic classification.</title>
        <authorList>
            <person name="Goeker M."/>
        </authorList>
    </citation>
    <scope>NUCLEOTIDE SEQUENCE [LARGE SCALE GENOMIC DNA]</scope>
    <source>
        <strain evidence="8 9">DSM 17992</strain>
    </source>
</reference>
<feature type="transmembrane region" description="Helical" evidence="6">
    <location>
        <begin position="12"/>
        <end position="29"/>
    </location>
</feature>
<evidence type="ECO:0000256" key="5">
    <source>
        <dbReference type="ARBA" id="ARBA00023136"/>
    </source>
</evidence>
<feature type="transmembrane region" description="Helical" evidence="6">
    <location>
        <begin position="693"/>
        <end position="716"/>
    </location>
</feature>
<feature type="transmembrane region" description="Helical" evidence="6">
    <location>
        <begin position="305"/>
        <end position="326"/>
    </location>
</feature>
<dbReference type="InterPro" id="IPR004869">
    <property type="entry name" value="MMPL_dom"/>
</dbReference>
<feature type="transmembrane region" description="Helical" evidence="6">
    <location>
        <begin position="332"/>
        <end position="356"/>
    </location>
</feature>
<dbReference type="AlphaFoldDB" id="A0A7X0DKD7"/>
<keyword evidence="5 6" id="KW-0472">Membrane</keyword>
<feature type="transmembrane region" description="Helical" evidence="6">
    <location>
        <begin position="597"/>
        <end position="615"/>
    </location>
</feature>
<dbReference type="PROSITE" id="PS50156">
    <property type="entry name" value="SSD"/>
    <property type="match status" value="1"/>
</dbReference>
<evidence type="ECO:0000259" key="7">
    <source>
        <dbReference type="PROSITE" id="PS50156"/>
    </source>
</evidence>
<evidence type="ECO:0000256" key="1">
    <source>
        <dbReference type="ARBA" id="ARBA00004651"/>
    </source>
</evidence>
<feature type="transmembrane region" description="Helical" evidence="6">
    <location>
        <begin position="622"/>
        <end position="643"/>
    </location>
</feature>
<feature type="transmembrane region" description="Helical" evidence="6">
    <location>
        <begin position="649"/>
        <end position="673"/>
    </location>
</feature>
<dbReference type="RefSeq" id="WP_184107370.1">
    <property type="nucleotide sequence ID" value="NZ_CP124054.1"/>
</dbReference>
<dbReference type="Gene3D" id="1.20.1640.10">
    <property type="entry name" value="Multidrug efflux transporter AcrB transmembrane domain"/>
    <property type="match status" value="2"/>
</dbReference>
<evidence type="ECO:0000313" key="8">
    <source>
        <dbReference type="EMBL" id="MBB6207964.1"/>
    </source>
</evidence>
<keyword evidence="9" id="KW-1185">Reference proteome</keyword>